<dbReference type="GO" id="GO:0044183">
    <property type="term" value="F:protein folding chaperone"/>
    <property type="evidence" value="ECO:0007669"/>
    <property type="project" value="TreeGrafter"/>
</dbReference>
<protein>
    <recommendedName>
        <fullName evidence="2">J domain-containing protein</fullName>
    </recommendedName>
</protein>
<feature type="region of interest" description="Disordered" evidence="1">
    <location>
        <begin position="320"/>
        <end position="355"/>
    </location>
</feature>
<dbReference type="GO" id="GO:0051082">
    <property type="term" value="F:unfolded protein binding"/>
    <property type="evidence" value="ECO:0007669"/>
    <property type="project" value="TreeGrafter"/>
</dbReference>
<dbReference type="GO" id="GO:0005737">
    <property type="term" value="C:cytoplasm"/>
    <property type="evidence" value="ECO:0007669"/>
    <property type="project" value="TreeGrafter"/>
</dbReference>
<accession>A0AAV1TUJ1</accession>
<feature type="region of interest" description="Disordered" evidence="1">
    <location>
        <begin position="1"/>
        <end position="22"/>
    </location>
</feature>
<feature type="domain" description="J" evidence="2">
    <location>
        <begin position="91"/>
        <end position="156"/>
    </location>
</feature>
<dbReference type="GO" id="GO:0005634">
    <property type="term" value="C:nucleus"/>
    <property type="evidence" value="ECO:0007669"/>
    <property type="project" value="TreeGrafter"/>
</dbReference>
<feature type="region of interest" description="Disordered" evidence="1">
    <location>
        <begin position="153"/>
        <end position="177"/>
    </location>
</feature>
<dbReference type="Pfam" id="PF00226">
    <property type="entry name" value="DnaJ"/>
    <property type="match status" value="1"/>
</dbReference>
<proteinExistence type="predicted"/>
<dbReference type="PANTHER" id="PTHR43948:SF10">
    <property type="entry name" value="MRJ, ISOFORM E"/>
    <property type="match status" value="1"/>
</dbReference>
<feature type="compositionally biased region" description="Low complexity" evidence="1">
    <location>
        <begin position="337"/>
        <end position="348"/>
    </location>
</feature>
<dbReference type="PANTHER" id="PTHR43948">
    <property type="entry name" value="DNAJ HOMOLOG SUBFAMILY B"/>
    <property type="match status" value="1"/>
</dbReference>
<sequence length="355" mass="38999">MSPRGRHSRVSREESAAKCRVPTSRKVAAAAARVHSRPVQVKEKTPHCVIDLTVSEEDGQEVNRTQEKAKLVEAIKSAQSMAIPAHLESDDYFTILSLHRVASDSDVKRAYRKLAVQWHPDKNRANPRAEEVFKKISEAYEVLSDPIKRQQYEAMDQSRPQQSAAPMPESFPFHDRGRGFSTRRARDIFDHFFGGEDPFEAFFVGGRQGHGSMLFRDDPFRMAMGGAGMDMGMGLATNMHGFGGMPMMGGGTFSNAFQEMNGPNARVFSTSTSSSSSTFTDMNGNVIQQKTTTATGSDGCARTVTEEFCNGKLVNSSSFDAGGRLTGGGRMQLDGARSSSSTGSYSQRRFSRPKY</sequence>
<dbReference type="InterPro" id="IPR036869">
    <property type="entry name" value="J_dom_sf"/>
</dbReference>
<evidence type="ECO:0000256" key="1">
    <source>
        <dbReference type="SAM" id="MobiDB-lite"/>
    </source>
</evidence>
<reference evidence="3" key="1">
    <citation type="submission" date="2024-01" db="EMBL/GenBank/DDBJ databases">
        <authorList>
            <person name="Webb A."/>
        </authorList>
    </citation>
    <scope>NUCLEOTIDE SEQUENCE</scope>
    <source>
        <strain evidence="3">Pm1</strain>
    </source>
</reference>
<organism evidence="3 4">
    <name type="scientific">Peronospora matthiolae</name>
    <dbReference type="NCBI Taxonomy" id="2874970"/>
    <lineage>
        <taxon>Eukaryota</taxon>
        <taxon>Sar</taxon>
        <taxon>Stramenopiles</taxon>
        <taxon>Oomycota</taxon>
        <taxon>Peronosporomycetes</taxon>
        <taxon>Peronosporales</taxon>
        <taxon>Peronosporaceae</taxon>
        <taxon>Peronospora</taxon>
    </lineage>
</organism>
<dbReference type="Proteomes" id="UP001162060">
    <property type="component" value="Unassembled WGS sequence"/>
</dbReference>
<dbReference type="AlphaFoldDB" id="A0AAV1TUJ1"/>
<gene>
    <name evidence="3" type="ORF">PM001_LOCUS10481</name>
</gene>
<dbReference type="PROSITE" id="PS00636">
    <property type="entry name" value="DNAJ_1"/>
    <property type="match status" value="1"/>
</dbReference>
<dbReference type="PRINTS" id="PR00625">
    <property type="entry name" value="JDOMAIN"/>
</dbReference>
<dbReference type="SUPFAM" id="SSF46565">
    <property type="entry name" value="Chaperone J-domain"/>
    <property type="match status" value="1"/>
</dbReference>
<evidence type="ECO:0000313" key="3">
    <source>
        <dbReference type="EMBL" id="CAK7925331.1"/>
    </source>
</evidence>
<dbReference type="GO" id="GO:0051087">
    <property type="term" value="F:protein-folding chaperone binding"/>
    <property type="evidence" value="ECO:0007669"/>
    <property type="project" value="TreeGrafter"/>
</dbReference>
<dbReference type="InterPro" id="IPR001623">
    <property type="entry name" value="DnaJ_domain"/>
</dbReference>
<dbReference type="Gene3D" id="1.10.287.110">
    <property type="entry name" value="DnaJ domain"/>
    <property type="match status" value="1"/>
</dbReference>
<name>A0AAV1TUJ1_9STRA</name>
<evidence type="ECO:0000313" key="4">
    <source>
        <dbReference type="Proteomes" id="UP001162060"/>
    </source>
</evidence>
<dbReference type="CDD" id="cd06257">
    <property type="entry name" value="DnaJ"/>
    <property type="match status" value="1"/>
</dbReference>
<dbReference type="PROSITE" id="PS50076">
    <property type="entry name" value="DNAJ_2"/>
    <property type="match status" value="1"/>
</dbReference>
<dbReference type="EMBL" id="CAKLBY020000086">
    <property type="protein sequence ID" value="CAK7925331.1"/>
    <property type="molecule type" value="Genomic_DNA"/>
</dbReference>
<evidence type="ECO:0000259" key="2">
    <source>
        <dbReference type="PROSITE" id="PS50076"/>
    </source>
</evidence>
<comment type="caution">
    <text evidence="3">The sequence shown here is derived from an EMBL/GenBank/DDBJ whole genome shotgun (WGS) entry which is preliminary data.</text>
</comment>
<dbReference type="SMART" id="SM00271">
    <property type="entry name" value="DnaJ"/>
    <property type="match status" value="1"/>
</dbReference>
<dbReference type="InterPro" id="IPR018253">
    <property type="entry name" value="DnaJ_domain_CS"/>
</dbReference>